<proteinExistence type="predicted"/>
<name>A0A9X1YQS7_9BURK</name>
<dbReference type="RefSeq" id="WP_275685500.1">
    <property type="nucleotide sequence ID" value="NZ_JAJLJH010000014.1"/>
</dbReference>
<accession>A0A9X1YQS7</accession>
<dbReference type="SUPFAM" id="SSF46894">
    <property type="entry name" value="C-terminal effector domain of the bipartite response regulators"/>
    <property type="match status" value="1"/>
</dbReference>
<dbReference type="Pfam" id="PF00196">
    <property type="entry name" value="GerE"/>
    <property type="match status" value="1"/>
</dbReference>
<dbReference type="Proteomes" id="UP001139353">
    <property type="component" value="Unassembled WGS sequence"/>
</dbReference>
<gene>
    <name evidence="6" type="ORF">LPC04_27350</name>
</gene>
<feature type="compositionally biased region" description="Low complexity" evidence="3">
    <location>
        <begin position="210"/>
        <end position="220"/>
    </location>
</feature>
<dbReference type="EMBL" id="JAJLJH010000014">
    <property type="protein sequence ID" value="MCK9689452.1"/>
    <property type="molecule type" value="Genomic_DNA"/>
</dbReference>
<evidence type="ECO:0000259" key="4">
    <source>
        <dbReference type="PROSITE" id="PS50043"/>
    </source>
</evidence>
<dbReference type="GO" id="GO:0000160">
    <property type="term" value="P:phosphorelay signal transduction system"/>
    <property type="evidence" value="ECO:0007669"/>
    <property type="project" value="InterPro"/>
</dbReference>
<evidence type="ECO:0000313" key="7">
    <source>
        <dbReference type="Proteomes" id="UP001139353"/>
    </source>
</evidence>
<feature type="region of interest" description="Disordered" evidence="3">
    <location>
        <begin position="210"/>
        <end position="230"/>
    </location>
</feature>
<comment type="caution">
    <text evidence="6">The sequence shown here is derived from an EMBL/GenBank/DDBJ whole genome shotgun (WGS) entry which is preliminary data.</text>
</comment>
<reference evidence="6" key="1">
    <citation type="submission" date="2021-11" db="EMBL/GenBank/DDBJ databases">
        <title>BS-T2-15 a new species belonging to the Comamonadaceae family isolated from the soil of a French oak forest.</title>
        <authorList>
            <person name="Mieszkin S."/>
            <person name="Alain K."/>
        </authorList>
    </citation>
    <scope>NUCLEOTIDE SEQUENCE</scope>
    <source>
        <strain evidence="6">BS-T2-15</strain>
    </source>
</reference>
<sequence>MNHVLPDRSTILVMHHDQLLCAGLVAALRQHAAFEIVECAVDEVRMDDVRIDVVIADYGQAMRLADPAFRTLHRPLATARILALTSTDREVDIRRAIEAGIHGYVLRGCSLSELIEGVRTVASGVRYLCQPVAQRMADSLAGASLTSRETEVLRLVAIGESNKAIARQLQIELGTVKSHVSAIMSKLGASSRTHAVGIATTRGLVQEPASAQPVGAAAPAHRIEAPTQVV</sequence>
<dbReference type="InterPro" id="IPR000792">
    <property type="entry name" value="Tscrpt_reg_LuxR_C"/>
</dbReference>
<dbReference type="InterPro" id="IPR016032">
    <property type="entry name" value="Sig_transdc_resp-reg_C-effctor"/>
</dbReference>
<keyword evidence="1" id="KW-0238">DNA-binding</keyword>
<dbReference type="PROSITE" id="PS50043">
    <property type="entry name" value="HTH_LUXR_2"/>
    <property type="match status" value="1"/>
</dbReference>
<dbReference type="PROSITE" id="PS00622">
    <property type="entry name" value="HTH_LUXR_1"/>
    <property type="match status" value="1"/>
</dbReference>
<dbReference type="InterPro" id="IPR051015">
    <property type="entry name" value="EvgA-like"/>
</dbReference>
<dbReference type="CDD" id="cd06170">
    <property type="entry name" value="LuxR_C_like"/>
    <property type="match status" value="1"/>
</dbReference>
<dbReference type="PANTHER" id="PTHR45566:SF2">
    <property type="entry name" value="NARL SUBFAMILY"/>
    <property type="match status" value="1"/>
</dbReference>
<dbReference type="GO" id="GO:0003677">
    <property type="term" value="F:DNA binding"/>
    <property type="evidence" value="ECO:0007669"/>
    <property type="project" value="UniProtKB-KW"/>
</dbReference>
<dbReference type="InterPro" id="IPR001789">
    <property type="entry name" value="Sig_transdc_resp-reg_receiver"/>
</dbReference>
<evidence type="ECO:0000313" key="6">
    <source>
        <dbReference type="EMBL" id="MCK9689452.1"/>
    </source>
</evidence>
<feature type="modified residue" description="4-aspartylphosphate" evidence="2">
    <location>
        <position position="57"/>
    </location>
</feature>
<evidence type="ECO:0000259" key="5">
    <source>
        <dbReference type="PROSITE" id="PS50110"/>
    </source>
</evidence>
<evidence type="ECO:0000256" key="2">
    <source>
        <dbReference type="PROSITE-ProRule" id="PRU00169"/>
    </source>
</evidence>
<evidence type="ECO:0000256" key="1">
    <source>
        <dbReference type="ARBA" id="ARBA00023125"/>
    </source>
</evidence>
<dbReference type="PRINTS" id="PR00038">
    <property type="entry name" value="HTHLUXR"/>
</dbReference>
<dbReference type="PROSITE" id="PS50110">
    <property type="entry name" value="RESPONSE_REGULATORY"/>
    <property type="match status" value="1"/>
</dbReference>
<dbReference type="AlphaFoldDB" id="A0A9X1YQS7"/>
<dbReference type="Gene3D" id="3.40.50.2300">
    <property type="match status" value="1"/>
</dbReference>
<dbReference type="SUPFAM" id="SSF52172">
    <property type="entry name" value="CheY-like"/>
    <property type="match status" value="1"/>
</dbReference>
<dbReference type="InterPro" id="IPR011006">
    <property type="entry name" value="CheY-like_superfamily"/>
</dbReference>
<dbReference type="PANTHER" id="PTHR45566">
    <property type="entry name" value="HTH-TYPE TRANSCRIPTIONAL REGULATOR YHJB-RELATED"/>
    <property type="match status" value="1"/>
</dbReference>
<organism evidence="6 7">
    <name type="scientific">Scleromatobacter humisilvae</name>
    <dbReference type="NCBI Taxonomy" id="2897159"/>
    <lineage>
        <taxon>Bacteria</taxon>
        <taxon>Pseudomonadati</taxon>
        <taxon>Pseudomonadota</taxon>
        <taxon>Betaproteobacteria</taxon>
        <taxon>Burkholderiales</taxon>
        <taxon>Sphaerotilaceae</taxon>
        <taxon>Scleromatobacter</taxon>
    </lineage>
</organism>
<protein>
    <submittedName>
        <fullName evidence="6">Response regulator transcription factor</fullName>
    </submittedName>
</protein>
<keyword evidence="7" id="KW-1185">Reference proteome</keyword>
<dbReference type="GO" id="GO:0006355">
    <property type="term" value="P:regulation of DNA-templated transcription"/>
    <property type="evidence" value="ECO:0007669"/>
    <property type="project" value="InterPro"/>
</dbReference>
<feature type="domain" description="Response regulatory" evidence="5">
    <location>
        <begin position="10"/>
        <end position="122"/>
    </location>
</feature>
<evidence type="ECO:0000256" key="3">
    <source>
        <dbReference type="SAM" id="MobiDB-lite"/>
    </source>
</evidence>
<feature type="domain" description="HTH luxR-type" evidence="4">
    <location>
        <begin position="138"/>
        <end position="203"/>
    </location>
</feature>
<keyword evidence="2" id="KW-0597">Phosphoprotein</keyword>
<dbReference type="SMART" id="SM00421">
    <property type="entry name" value="HTH_LUXR"/>
    <property type="match status" value="1"/>
</dbReference>